<protein>
    <submittedName>
        <fullName evidence="1">Uncharacterized protein</fullName>
    </submittedName>
</protein>
<keyword evidence="2" id="KW-1185">Reference proteome</keyword>
<comment type="caution">
    <text evidence="1">The sequence shown here is derived from an EMBL/GenBank/DDBJ whole genome shotgun (WGS) entry which is preliminary data.</text>
</comment>
<dbReference type="Proteomes" id="UP001526430">
    <property type="component" value="Unassembled WGS sequence"/>
</dbReference>
<sequence>MFDTTRRKLYGAGLLGAGVLLGGLGFTRAENLATRGRILLDAGAARPMGLVQAANFPLIEAIHGRRSRRFAKGAAIPNGPLAFTSRHAPEALDPLEQMLLIATVAGNTGWAELFAHHPGYAGRLPNYTTAAGGRSFPSSAGFSTSEFFFTDDTGVYFLPTRDMTPAPAEGGTDLRGWLDAHRARIVKLADGRLNIPAEMPHMEGHNTWCANVPGSTLVFPVADVAQHVILQLLYLVQNGTGIYDDVNGRQIPGLERYTHRLNLEVAYPLTFLEQIALSDVSVEMGTACYAGALMLQALGLGGWMYTGINPFTVMGASGNPAVPGLGFRFDMLPGNPLPHFTGLPGIFEAHVPPHHASMRAAVETVVARKFGAGGPFDPKQGGSYRENAAVRSSAAPIDAEAIEIATVMSEYVFSTFGRFPATVPAVFLKTYLQAHRLDTEFYDRHHAPGAYLRTHARHDRNWG</sequence>
<organism evidence="1 2">
    <name type="scientific">Sabulicella glaciei</name>
    <dbReference type="NCBI Taxonomy" id="2984948"/>
    <lineage>
        <taxon>Bacteria</taxon>
        <taxon>Pseudomonadati</taxon>
        <taxon>Pseudomonadota</taxon>
        <taxon>Alphaproteobacteria</taxon>
        <taxon>Acetobacterales</taxon>
        <taxon>Acetobacteraceae</taxon>
        <taxon>Sabulicella</taxon>
    </lineage>
</organism>
<evidence type="ECO:0000313" key="1">
    <source>
        <dbReference type="EMBL" id="MCW8086888.1"/>
    </source>
</evidence>
<accession>A0ABT3NY95</accession>
<gene>
    <name evidence="1" type="ORF">OF850_14730</name>
</gene>
<dbReference type="EMBL" id="JAPFQI010000012">
    <property type="protein sequence ID" value="MCW8086888.1"/>
    <property type="molecule type" value="Genomic_DNA"/>
</dbReference>
<evidence type="ECO:0000313" key="2">
    <source>
        <dbReference type="Proteomes" id="UP001526430"/>
    </source>
</evidence>
<dbReference type="RefSeq" id="WP_301591026.1">
    <property type="nucleotide sequence ID" value="NZ_JAPFQI010000012.1"/>
</dbReference>
<reference evidence="1 2" key="1">
    <citation type="submission" date="2022-10" db="EMBL/GenBank/DDBJ databases">
        <title>Roseococcus glaciei nov., sp. nov., isolated from glacier.</title>
        <authorList>
            <person name="Liu Q."/>
            <person name="Xin Y.-H."/>
        </authorList>
    </citation>
    <scope>NUCLEOTIDE SEQUENCE [LARGE SCALE GENOMIC DNA]</scope>
    <source>
        <strain evidence="1 2">MDT2-1-1</strain>
    </source>
</reference>
<name>A0ABT3NY95_9PROT</name>
<proteinExistence type="predicted"/>